<evidence type="ECO:0000313" key="4">
    <source>
        <dbReference type="Proteomes" id="UP000005426"/>
    </source>
</evidence>
<name>G9PAV0_HYPAI</name>
<evidence type="ECO:0000313" key="3">
    <source>
        <dbReference type="EMBL" id="EHK40132.1"/>
    </source>
</evidence>
<dbReference type="AlphaFoldDB" id="G9PAV0"/>
<dbReference type="EMBL" id="ABDG02000028">
    <property type="protein sequence ID" value="EHK40132.1"/>
    <property type="molecule type" value="Genomic_DNA"/>
</dbReference>
<dbReference type="SUPFAM" id="SSF52540">
    <property type="entry name" value="P-loop containing nucleoside triphosphate hydrolases"/>
    <property type="match status" value="1"/>
</dbReference>
<protein>
    <recommendedName>
        <fullName evidence="2">Nephrocystin 3-like N-terminal domain-containing protein</fullName>
    </recommendedName>
</protein>
<dbReference type="PANTHER" id="PTHR10039">
    <property type="entry name" value="AMELOGENIN"/>
    <property type="match status" value="1"/>
</dbReference>
<evidence type="ECO:0000256" key="1">
    <source>
        <dbReference type="ARBA" id="ARBA00022737"/>
    </source>
</evidence>
<gene>
    <name evidence="3" type="ORF">TRIATDRAFT_252427</name>
</gene>
<feature type="domain" description="Nephrocystin 3-like N-terminal" evidence="2">
    <location>
        <begin position="2"/>
        <end position="134"/>
    </location>
</feature>
<dbReference type="Gene3D" id="3.40.50.300">
    <property type="entry name" value="P-loop containing nucleotide triphosphate hydrolases"/>
    <property type="match status" value="1"/>
</dbReference>
<keyword evidence="4" id="KW-1185">Reference proteome</keyword>
<dbReference type="GeneID" id="25778688"/>
<dbReference type="InterPro" id="IPR056884">
    <property type="entry name" value="NPHP3-like_N"/>
</dbReference>
<dbReference type="Proteomes" id="UP000005426">
    <property type="component" value="Unassembled WGS sequence"/>
</dbReference>
<feature type="non-terminal residue" evidence="3">
    <location>
        <position position="629"/>
    </location>
</feature>
<dbReference type="PANTHER" id="PTHR10039:SF10">
    <property type="entry name" value="NACHT DOMAIN-CONTAINING PROTEIN"/>
    <property type="match status" value="1"/>
</dbReference>
<evidence type="ECO:0000259" key="2">
    <source>
        <dbReference type="Pfam" id="PF24883"/>
    </source>
</evidence>
<dbReference type="HOGENOM" id="CLU_024264_0_0_1"/>
<dbReference type="STRING" id="452589.G9PAV0"/>
<dbReference type="OrthoDB" id="163438at2759"/>
<dbReference type="KEGG" id="tatv:25778688"/>
<dbReference type="eggNOG" id="ENOG502SIWU">
    <property type="taxonomic scope" value="Eukaryota"/>
</dbReference>
<accession>G9PAV0</accession>
<organism evidence="3 4">
    <name type="scientific">Hypocrea atroviridis (strain ATCC 20476 / IMI 206040)</name>
    <name type="common">Trichoderma atroviride</name>
    <dbReference type="NCBI Taxonomy" id="452589"/>
    <lineage>
        <taxon>Eukaryota</taxon>
        <taxon>Fungi</taxon>
        <taxon>Dikarya</taxon>
        <taxon>Ascomycota</taxon>
        <taxon>Pezizomycotina</taxon>
        <taxon>Sordariomycetes</taxon>
        <taxon>Hypocreomycetidae</taxon>
        <taxon>Hypocreales</taxon>
        <taxon>Hypocreaceae</taxon>
        <taxon>Trichoderma</taxon>
    </lineage>
</organism>
<reference evidence="3 4" key="1">
    <citation type="journal article" date="2011" name="Genome Biol.">
        <title>Comparative genome sequence analysis underscores mycoparasitism as the ancestral life style of Trichoderma.</title>
        <authorList>
            <person name="Kubicek C.P."/>
            <person name="Herrera-Estrella A."/>
            <person name="Seidl-Seiboth V."/>
            <person name="Martinez D.A."/>
            <person name="Druzhinina I.S."/>
            <person name="Thon M."/>
            <person name="Zeilinger S."/>
            <person name="Casas-Flores S."/>
            <person name="Horwitz B.A."/>
            <person name="Mukherjee P.K."/>
            <person name="Mukherjee M."/>
            <person name="Kredics L."/>
            <person name="Alcaraz L.D."/>
            <person name="Aerts A."/>
            <person name="Antal Z."/>
            <person name="Atanasova L."/>
            <person name="Cervantes-Badillo M.G."/>
            <person name="Challacombe J."/>
            <person name="Chertkov O."/>
            <person name="McCluskey K."/>
            <person name="Coulpier F."/>
            <person name="Deshpande N."/>
            <person name="von Doehren H."/>
            <person name="Ebbole D.J."/>
            <person name="Esquivel-Naranjo E.U."/>
            <person name="Fekete E."/>
            <person name="Flipphi M."/>
            <person name="Glaser F."/>
            <person name="Gomez-Rodriguez E.Y."/>
            <person name="Gruber S."/>
            <person name="Han C."/>
            <person name="Henrissat B."/>
            <person name="Hermosa R."/>
            <person name="Hernandez-Onate M."/>
            <person name="Karaffa L."/>
            <person name="Kosti I."/>
            <person name="Le Crom S."/>
            <person name="Lindquist E."/>
            <person name="Lucas S."/>
            <person name="Luebeck M."/>
            <person name="Luebeck P.S."/>
            <person name="Margeot A."/>
            <person name="Metz B."/>
            <person name="Misra M."/>
            <person name="Nevalainen H."/>
            <person name="Omann M."/>
            <person name="Packer N."/>
            <person name="Perrone G."/>
            <person name="Uresti-Rivera E.E."/>
            <person name="Salamov A."/>
            <person name="Schmoll M."/>
            <person name="Seiboth B."/>
            <person name="Shapiro H."/>
            <person name="Sukno S."/>
            <person name="Tamayo-Ramos J.A."/>
            <person name="Tisch D."/>
            <person name="Wiest A."/>
            <person name="Wilkinson H.H."/>
            <person name="Zhang M."/>
            <person name="Coutinho P.M."/>
            <person name="Kenerley C.M."/>
            <person name="Monte E."/>
            <person name="Baker S.E."/>
            <person name="Grigoriev I.V."/>
        </authorList>
    </citation>
    <scope>NUCLEOTIDE SEQUENCE [LARGE SCALE GENOMIC DNA]</scope>
    <source>
        <strain evidence="4">ATCC 20476 / IMI 206040</strain>
    </source>
</reference>
<comment type="caution">
    <text evidence="3">The sequence shown here is derived from an EMBL/GenBank/DDBJ whole genome shotgun (WGS) entry which is preliminary data.</text>
</comment>
<dbReference type="Pfam" id="PF24883">
    <property type="entry name" value="NPHP3_N"/>
    <property type="match status" value="1"/>
</dbReference>
<sequence length="629" mass="71894">MGCGKTTTTAYVVDNLSQGNLVCAYYCKDDQETTKLGNIYRSLLWQLLKRKPDLKYRFLDWYRKPDTKSQVNPTQCDDKLRDFLKDALSSSKQWIFIALDGLDECEIYSQKQLLSLFHDLFEHNARLKVFISSRYDDDIESALPPGASRIELGSSKERDRVIASYLAREINIPESIHEKAVDELSEKANGCAIWLRISLEYIRKSRIQSQKGLENALSRLPSSKGLAELYWTLFDKICSDLPENGDILQRALETLAVARRPLTADELAFAVFIDIEDDNRTTLRELEQNAHSMNLLDLIRPFVSTISVENRNHLQLRLVHQSLKELILHDPPSSWNLVRETKWQNQAVQRRGPELNGSLLRRCIRYLLLDECQEINLSSSFRDGPDFNLLGIGRVLDDDDDDFPTESLWSKSPQDFDPSDLGLGSFFTYAASYWTAHFSDASQELWPDPTDLIDLCSAGSQRLENWVEQWKRPNCSYTAELDFPEAMPRLDPLVVAAGFGPEAYMAGLLKCNLQTPAFLPDSIWIVLRLLLNQNSISAIENLLKDKSVRSTLCCISFFYQVLNGWSVTYRLCGSAAKEWEDIFDFLVTELRDSLLDEGNEILCRAASNGCFVLVKKLFDAAERDPDLRR</sequence>
<proteinExistence type="predicted"/>
<keyword evidence="1" id="KW-0677">Repeat</keyword>
<dbReference type="InterPro" id="IPR027417">
    <property type="entry name" value="P-loop_NTPase"/>
</dbReference>